<dbReference type="GO" id="GO:0008233">
    <property type="term" value="F:peptidase activity"/>
    <property type="evidence" value="ECO:0007669"/>
    <property type="project" value="UniProtKB-KW"/>
</dbReference>
<gene>
    <name evidence="5" type="ORF">Adt_47364</name>
</gene>
<evidence type="ECO:0000256" key="1">
    <source>
        <dbReference type="ARBA" id="ARBA00005234"/>
    </source>
</evidence>
<dbReference type="GO" id="GO:0006508">
    <property type="term" value="P:proteolysis"/>
    <property type="evidence" value="ECO:0007669"/>
    <property type="project" value="UniProtKB-KW"/>
</dbReference>
<evidence type="ECO:0000256" key="3">
    <source>
        <dbReference type="ARBA" id="ARBA00022801"/>
    </source>
</evidence>
<dbReference type="Proteomes" id="UP001604336">
    <property type="component" value="Unassembled WGS sequence"/>
</dbReference>
<sequence length="520" mass="60159">MMSTHEKLVADHFILKMQFQHLIDVFGSSIDDVLKVVKDRVNADHMEIQQNTMMEVTSIDSQKVHERNTNIRSRRPTMLREIMRPLARKVVCEHDIPSFDLGIGTQQQTESCDDVVETVSPTMNKRTTRSNSQQCNQVVVNDMGLNSPGNLLDDGLVFSEEELRSIDESVQNIGSSSSKRKSKMITPIPFTIEDNSTLEPPMKRISRPAACIQSPYLRSFPSQGNVTPSDQTVNFQYKFCLESPDISYYAIFENWYGKGLRLGNKLRKFHKDELRLYPSIDLGPVHIVSKMWWYDLKQVGVPLNDGHIDAMFYFMRMRMKFSSPNDVRAMSTDCLFDFKIRSIFDKFTKDVNAIDKHHALALYPTGKKLWFGSNWGEVDHVFIPIFMDKRAHWILADFDISKWHLDVYNSYFKTIRDVVVLAAVDPLRYILPHILRLSSVLKFTASDRPLTCRLCKDIPQQTNGGDCGIFVIKYAEYIYQNKIMEMPKQFDTHMARYNMAVQLYKYAIEQPDLMLFGTSK</sequence>
<dbReference type="SUPFAM" id="SSF54001">
    <property type="entry name" value="Cysteine proteinases"/>
    <property type="match status" value="1"/>
</dbReference>
<keyword evidence="3" id="KW-0378">Hydrolase</keyword>
<dbReference type="Pfam" id="PF02902">
    <property type="entry name" value="Peptidase_C48"/>
    <property type="match status" value="1"/>
</dbReference>
<dbReference type="InterPro" id="IPR038765">
    <property type="entry name" value="Papain-like_cys_pep_sf"/>
</dbReference>
<dbReference type="PANTHER" id="PTHR31470">
    <property type="entry name" value="CYSTEINE PROTEINASES SUPERFAMILY PROTEIN-RELATED-RELATED"/>
    <property type="match status" value="1"/>
</dbReference>
<dbReference type="PROSITE" id="PS50600">
    <property type="entry name" value="ULP_PROTEASE"/>
    <property type="match status" value="1"/>
</dbReference>
<dbReference type="Gene3D" id="3.40.395.10">
    <property type="entry name" value="Adenoviral Proteinase, Chain A"/>
    <property type="match status" value="1"/>
</dbReference>
<name>A0ABD1NUH7_9LAMI</name>
<reference evidence="6" key="1">
    <citation type="submission" date="2024-07" db="EMBL/GenBank/DDBJ databases">
        <title>Two chromosome-level genome assemblies of Korean endemic species Abeliophyllum distichum and Forsythia ovata (Oleaceae).</title>
        <authorList>
            <person name="Jang H."/>
        </authorList>
    </citation>
    <scope>NUCLEOTIDE SEQUENCE [LARGE SCALE GENOMIC DNA]</scope>
</reference>
<dbReference type="AlphaFoldDB" id="A0ABD1NUH7"/>
<proteinExistence type="inferred from homology"/>
<evidence type="ECO:0000256" key="2">
    <source>
        <dbReference type="ARBA" id="ARBA00022670"/>
    </source>
</evidence>
<feature type="domain" description="Ubiquitin-like protease family profile" evidence="4">
    <location>
        <begin position="286"/>
        <end position="478"/>
    </location>
</feature>
<protein>
    <recommendedName>
        <fullName evidence="4">Ubiquitin-like protease family profile domain-containing protein</fullName>
    </recommendedName>
</protein>
<dbReference type="InterPro" id="IPR003653">
    <property type="entry name" value="Peptidase_C48_C"/>
</dbReference>
<comment type="similarity">
    <text evidence="1">Belongs to the peptidase C48 family.</text>
</comment>
<accession>A0ABD1NUH7</accession>
<evidence type="ECO:0000313" key="6">
    <source>
        <dbReference type="Proteomes" id="UP001604336"/>
    </source>
</evidence>
<evidence type="ECO:0000313" key="5">
    <source>
        <dbReference type="EMBL" id="KAL2455268.1"/>
    </source>
</evidence>
<organism evidence="5 6">
    <name type="scientific">Abeliophyllum distichum</name>
    <dbReference type="NCBI Taxonomy" id="126358"/>
    <lineage>
        <taxon>Eukaryota</taxon>
        <taxon>Viridiplantae</taxon>
        <taxon>Streptophyta</taxon>
        <taxon>Embryophyta</taxon>
        <taxon>Tracheophyta</taxon>
        <taxon>Spermatophyta</taxon>
        <taxon>Magnoliopsida</taxon>
        <taxon>eudicotyledons</taxon>
        <taxon>Gunneridae</taxon>
        <taxon>Pentapetalae</taxon>
        <taxon>asterids</taxon>
        <taxon>lamiids</taxon>
        <taxon>Lamiales</taxon>
        <taxon>Oleaceae</taxon>
        <taxon>Forsythieae</taxon>
        <taxon>Abeliophyllum</taxon>
    </lineage>
</organism>
<dbReference type="EMBL" id="JBFOLK010000200">
    <property type="protein sequence ID" value="KAL2455268.1"/>
    <property type="molecule type" value="Genomic_DNA"/>
</dbReference>
<comment type="caution">
    <text evidence="5">The sequence shown here is derived from an EMBL/GenBank/DDBJ whole genome shotgun (WGS) entry which is preliminary data.</text>
</comment>
<keyword evidence="6" id="KW-1185">Reference proteome</keyword>
<keyword evidence="2" id="KW-0645">Protease</keyword>
<dbReference type="PANTHER" id="PTHR31470:SF53">
    <property type="entry name" value="CYSTEINE PROTEINASES SUPERFAMILY PROTEIN-RELATED"/>
    <property type="match status" value="1"/>
</dbReference>
<evidence type="ECO:0000259" key="4">
    <source>
        <dbReference type="PROSITE" id="PS50600"/>
    </source>
</evidence>